<reference evidence="1" key="1">
    <citation type="submission" date="2020-10" db="EMBL/GenBank/DDBJ databases">
        <authorList>
            <person name="Castelo-Branco R."/>
            <person name="Eusebio N."/>
            <person name="Adriana R."/>
            <person name="Vieira A."/>
            <person name="Brugerolle De Fraissinette N."/>
            <person name="Rezende De Castro R."/>
            <person name="Schneider M.P."/>
            <person name="Vasconcelos V."/>
            <person name="Leao P.N."/>
        </authorList>
    </citation>
    <scope>NUCLEOTIDE SEQUENCE</scope>
    <source>
        <strain evidence="1">LEGE 07157</strain>
    </source>
</reference>
<protein>
    <submittedName>
        <fullName evidence="1">Uncharacterized protein</fullName>
    </submittedName>
</protein>
<name>A0A8J7DNI8_9CYAN</name>
<sequence>MSRNIRLFPTYSQKENQTTNHCLLILKMLYEENPKFLSEVLSGLLGENFSGTVGVQFIQQRRGKKSVPDGEITQEPFAIFLETKLGSNFDKFQLLGHLETLKQKQGQKVLLALGNFEQDNAYHPDFPEIESAAMRHGISFAAVSFEQFLQAIQLPYLPKNLVDAVSDLSEYFDENALLPSWKYRLDVVNCATTFDSVLHHKVYTCPAKSGSYSHRRSLYFGTYRNKCVERVAQIEAVVDIESEDEASLVWKNDSRPKNELEKIALERFQRTGVSEYPMRVFILGDLFPTHFIKVSSGGMQGSKQYFDIGKLDVIDAEDLAKKLEGKTWENYESF</sequence>
<evidence type="ECO:0000313" key="2">
    <source>
        <dbReference type="Proteomes" id="UP000654482"/>
    </source>
</evidence>
<gene>
    <name evidence="1" type="ORF">IQ249_02045</name>
</gene>
<keyword evidence="2" id="KW-1185">Reference proteome</keyword>
<organism evidence="1 2">
    <name type="scientific">Lusitaniella coriacea LEGE 07157</name>
    <dbReference type="NCBI Taxonomy" id="945747"/>
    <lineage>
        <taxon>Bacteria</taxon>
        <taxon>Bacillati</taxon>
        <taxon>Cyanobacteriota</taxon>
        <taxon>Cyanophyceae</taxon>
        <taxon>Spirulinales</taxon>
        <taxon>Lusitaniellaceae</taxon>
        <taxon>Lusitaniella</taxon>
    </lineage>
</organism>
<dbReference type="EMBL" id="JADEWZ010000002">
    <property type="protein sequence ID" value="MBE9114669.1"/>
    <property type="molecule type" value="Genomic_DNA"/>
</dbReference>
<dbReference type="AlphaFoldDB" id="A0A8J7DNI8"/>
<accession>A0A8J7DNI8</accession>
<dbReference type="Proteomes" id="UP000654482">
    <property type="component" value="Unassembled WGS sequence"/>
</dbReference>
<dbReference type="RefSeq" id="WP_194027755.1">
    <property type="nucleotide sequence ID" value="NZ_JADEWZ010000002.1"/>
</dbReference>
<evidence type="ECO:0000313" key="1">
    <source>
        <dbReference type="EMBL" id="MBE9114669.1"/>
    </source>
</evidence>
<proteinExistence type="predicted"/>
<comment type="caution">
    <text evidence="1">The sequence shown here is derived from an EMBL/GenBank/DDBJ whole genome shotgun (WGS) entry which is preliminary data.</text>
</comment>